<accession>A0A8T9ZWN3</accession>
<keyword evidence="1" id="KW-1133">Transmembrane helix</keyword>
<protein>
    <submittedName>
        <fullName evidence="2">ATPase subunit 8</fullName>
    </submittedName>
</protein>
<dbReference type="AlphaFoldDB" id="A0A8T9ZWN3"/>
<keyword evidence="1" id="KW-0812">Transmembrane</keyword>
<reference evidence="2" key="1">
    <citation type="journal article" date="2022" name="Cladistics">
        <title>Diversification of the phytophagous lineages of true bugs (Insecta: Hemiptera: Heteroptera) shortly after that of the flowering plants.</title>
        <authorList>
            <person name="Ye F."/>
            <person name="Kment P."/>
            <person name="Redei D."/>
            <person name="Luo J.Y."/>
            <person name="Wang Y.H."/>
            <person name="Kuechler S.M."/>
            <person name="Zhang W.W."/>
            <person name="Chen P.P."/>
            <person name="Wu H.Y."/>
            <person name="Wu Y.Z."/>
            <person name="Sun X.Y."/>
            <person name="Ding L."/>
            <person name="Wang Y.R."/>
            <person name="Xie Q."/>
        </authorList>
    </citation>
    <scope>NUCLEOTIDE SEQUENCE</scope>
</reference>
<geneLocation type="mitochondrion" evidence="2"/>
<proteinExistence type="predicted"/>
<evidence type="ECO:0000256" key="1">
    <source>
        <dbReference type="SAM" id="Phobius"/>
    </source>
</evidence>
<keyword evidence="1" id="KW-0472">Membrane</keyword>
<feature type="transmembrane region" description="Helical" evidence="1">
    <location>
        <begin position="7"/>
        <end position="29"/>
    </location>
</feature>
<dbReference type="EMBL" id="MW619649">
    <property type="protein sequence ID" value="UPL65341.1"/>
    <property type="molecule type" value="Genomic_DNA"/>
</dbReference>
<organism evidence="2">
    <name type="scientific">Piesma cf. maculatum</name>
    <dbReference type="NCBI Taxonomy" id="2931304"/>
    <lineage>
        <taxon>Eukaryota</taxon>
        <taxon>Metazoa</taxon>
        <taxon>Ecdysozoa</taxon>
        <taxon>Arthropoda</taxon>
        <taxon>Hexapoda</taxon>
        <taxon>Insecta</taxon>
        <taxon>Pterygota</taxon>
        <taxon>Neoptera</taxon>
        <taxon>Paraneoptera</taxon>
        <taxon>Hemiptera</taxon>
        <taxon>Heteroptera</taxon>
        <taxon>Panheteroptera</taxon>
        <taxon>Pentatomomorpha</taxon>
        <taxon>Lygaeoidea</taxon>
        <taxon>Piesmatidae</taxon>
        <taxon>Piesma</taxon>
    </lineage>
</organism>
<keyword evidence="2" id="KW-0496">Mitochondrion</keyword>
<evidence type="ECO:0000313" key="2">
    <source>
        <dbReference type="EMBL" id="UPL65341.1"/>
    </source>
</evidence>
<name>A0A8T9ZWN3_9HEMI</name>
<sequence>MPQMSPLSWSILFLFFICMFMFYNMMIYWEDNSDMDATEEISTPMKINWKW</sequence>